<keyword evidence="1" id="KW-0472">Membrane</keyword>
<keyword evidence="3" id="KW-1185">Reference proteome</keyword>
<evidence type="ECO:0008006" key="4">
    <source>
        <dbReference type="Google" id="ProtNLM"/>
    </source>
</evidence>
<protein>
    <recommendedName>
        <fullName evidence="4">Sporulation protein</fullName>
    </recommendedName>
</protein>
<feature type="transmembrane region" description="Helical" evidence="1">
    <location>
        <begin position="94"/>
        <end position="115"/>
    </location>
</feature>
<accession>A0ABS4RE72</accession>
<evidence type="ECO:0000313" key="3">
    <source>
        <dbReference type="Proteomes" id="UP001519293"/>
    </source>
</evidence>
<gene>
    <name evidence="2" type="ORF">J2Z40_001759</name>
</gene>
<proteinExistence type="predicted"/>
<dbReference type="InterPro" id="IPR010773">
    <property type="entry name" value="Mycophage_PG1_Gp7"/>
</dbReference>
<name>A0ABS4RE72_9BACI</name>
<dbReference type="EMBL" id="JAGIKZ010000007">
    <property type="protein sequence ID" value="MBP2241197.1"/>
    <property type="molecule type" value="Genomic_DNA"/>
</dbReference>
<feature type="transmembrane region" description="Helical" evidence="1">
    <location>
        <begin position="61"/>
        <end position="87"/>
    </location>
</feature>
<organism evidence="2 3">
    <name type="scientific">Cytobacillus eiseniae</name>
    <dbReference type="NCBI Taxonomy" id="762947"/>
    <lineage>
        <taxon>Bacteria</taxon>
        <taxon>Bacillati</taxon>
        <taxon>Bacillota</taxon>
        <taxon>Bacilli</taxon>
        <taxon>Bacillales</taxon>
        <taxon>Bacillaceae</taxon>
        <taxon>Cytobacillus</taxon>
    </lineage>
</organism>
<comment type="caution">
    <text evidence="2">The sequence shown here is derived from an EMBL/GenBank/DDBJ whole genome shotgun (WGS) entry which is preliminary data.</text>
</comment>
<reference evidence="2 3" key="1">
    <citation type="submission" date="2021-03" db="EMBL/GenBank/DDBJ databases">
        <title>Genomic Encyclopedia of Type Strains, Phase IV (KMG-IV): sequencing the most valuable type-strain genomes for metagenomic binning, comparative biology and taxonomic classification.</title>
        <authorList>
            <person name="Goeker M."/>
        </authorList>
    </citation>
    <scope>NUCLEOTIDE SEQUENCE [LARGE SCALE GENOMIC DNA]</scope>
    <source>
        <strain evidence="2 3">DSM 26675</strain>
    </source>
</reference>
<evidence type="ECO:0000256" key="1">
    <source>
        <dbReference type="SAM" id="Phobius"/>
    </source>
</evidence>
<dbReference type="RefSeq" id="WP_066392874.1">
    <property type="nucleotide sequence ID" value="NZ_JAGIKZ010000007.1"/>
</dbReference>
<dbReference type="Pfam" id="PF07098">
    <property type="entry name" value="DUF1360"/>
    <property type="match status" value="1"/>
</dbReference>
<keyword evidence="1" id="KW-1133">Transmembrane helix</keyword>
<evidence type="ECO:0000313" key="2">
    <source>
        <dbReference type="EMBL" id="MBP2241197.1"/>
    </source>
</evidence>
<dbReference type="Proteomes" id="UP001519293">
    <property type="component" value="Unassembled WGS sequence"/>
</dbReference>
<keyword evidence="1" id="KW-0812">Transmembrane</keyword>
<sequence>MYFSFMELLILAFASFRFTRLLVYDQITEFMRKPFFDEVQETTEEGVSEEYYVPKTGLRGFFGQLLSCYWCTGIWSSLFLCLFYLYFPEIAIPFLLVLAVAGLAAIIETVVQKWLDE</sequence>